<comment type="caution">
    <text evidence="1">The sequence shown here is derived from an EMBL/GenBank/DDBJ whole genome shotgun (WGS) entry which is preliminary data.</text>
</comment>
<gene>
    <name evidence="1" type="ORF">L3Q82_022968</name>
</gene>
<sequence>MPRSAAKSQADKRGCRSSGQASPPPAQDLEAEDIIPDRLTLAQWMDMLIQEDADETVGEIMEELMNKVMEGCFKVYIQRQQVAFSASWAKSYLTQILEQQMLYLDEGEEPGEASKTEDSELMPTTSDPWVQGCVPVVNANPQPLTATQQDADIGRVPEKAQARVNQDSDVMDQTLRSPKQSEKETSPRTSVCNKHYKALSPRSPLKVDRKKKQQVELTPKLVPDKLLPPLSRSAERKKIEGKNSTHPINNHMTGSSHQHKDYQSIPKLDPSSLPRHCIFPQYEIVNNNTKPKSKKTSGLSKLEPIYSKQQTERTVTSLKPLTSSKDPPAKFERKNEADVSLKKLSPTGLGKKAMVSGPLRLDTMAKGVSLLDPQKVDINSLKFNRAAQFTKLKLIQSDAAVPLFSVDQVTTGPPPQVTPLFQSKS</sequence>
<accession>A0ACB8WXB5</accession>
<dbReference type="EMBL" id="CM041535">
    <property type="protein sequence ID" value="KAI3372482.1"/>
    <property type="molecule type" value="Genomic_DNA"/>
</dbReference>
<protein>
    <submittedName>
        <fullName evidence="1">Uncharacterized protein</fullName>
    </submittedName>
</protein>
<evidence type="ECO:0000313" key="2">
    <source>
        <dbReference type="Proteomes" id="UP000831701"/>
    </source>
</evidence>
<reference evidence="1" key="1">
    <citation type="submission" date="2022-04" db="EMBL/GenBank/DDBJ databases">
        <title>Jade perch genome.</title>
        <authorList>
            <person name="Chao B."/>
        </authorList>
    </citation>
    <scope>NUCLEOTIDE SEQUENCE</scope>
    <source>
        <strain evidence="1">CB-2022</strain>
    </source>
</reference>
<proteinExistence type="predicted"/>
<keyword evidence="2" id="KW-1185">Reference proteome</keyword>
<organism evidence="1 2">
    <name type="scientific">Scortum barcoo</name>
    <name type="common">barcoo grunter</name>
    <dbReference type="NCBI Taxonomy" id="214431"/>
    <lineage>
        <taxon>Eukaryota</taxon>
        <taxon>Metazoa</taxon>
        <taxon>Chordata</taxon>
        <taxon>Craniata</taxon>
        <taxon>Vertebrata</taxon>
        <taxon>Euteleostomi</taxon>
        <taxon>Actinopterygii</taxon>
        <taxon>Neopterygii</taxon>
        <taxon>Teleostei</taxon>
        <taxon>Neoteleostei</taxon>
        <taxon>Acanthomorphata</taxon>
        <taxon>Eupercaria</taxon>
        <taxon>Centrarchiformes</taxon>
        <taxon>Terapontoidei</taxon>
        <taxon>Terapontidae</taxon>
        <taxon>Scortum</taxon>
    </lineage>
</organism>
<evidence type="ECO:0000313" key="1">
    <source>
        <dbReference type="EMBL" id="KAI3372482.1"/>
    </source>
</evidence>
<name>A0ACB8WXB5_9TELE</name>
<dbReference type="Proteomes" id="UP000831701">
    <property type="component" value="Chromosome 5"/>
</dbReference>